<evidence type="ECO:0000313" key="2">
    <source>
        <dbReference type="EMBL" id="QDC38402.1"/>
    </source>
</evidence>
<sequence length="721" mass="74626">MALIAIVTNAGRAALVNASNTGTAPVTISQVGLTATAVVPGAGITALPGEYKRVATISGDVVADDTIHLIVRDESTDVFTVRSFALYLADGTLFAVYGQAGVILEKSAQAMMLLAIDVQFADVAANLLTFGDANFLNPPATTSIQGVVELSTEEEATTGVDTVRAVTPKGMKTAVTSWINGRFGDGAPSDFVKGLLTAASAVAMRLALGLKSAALKDEGAGNGLDADLLDGQHGAYYSNIPARLGYTPWGPSNDGAGSGLDADLLDGQDSSYYTNIAGRLGYTPANKAGDTFTGNVIAPNVLTGQLLLPASGANQAIAYLHETGGLTFSWNRQSAGNEKFLSLWASGSITYNGSSLWHAGNDGAGSGLDADLLDGQDSSYFTNIPGRLGYTPVNRAGDTMSGVLGVTDGAGMSRLWPNGDSTLYRTGGVSGCLYLNAANSRYLFNNGSAYELAGQQLYVNGSVSWNAGNDGAGSGLDADLLDGQDGSYYTNIPGRLGYTPANRAGESFLGSISVVAGSAISVNSNISYGGIILASGDATHTGSVQFYQPNGTRLGYIGYATPGLHMNYVCENTAGHSFLGGMLYRAGSLVWDAGNDGAGSGLDADLLDGYQGSDLAKYSDFANNLSAAGYQKLPGGLILQWCTTATQQNVETTTTATFPLQFPNAVLDVQLTTRVDIASVEADTWYQLVGDPSLSGCTVMRARSDNDADRPSYCRIFALGR</sequence>
<dbReference type="RefSeq" id="WP_140042712.1">
    <property type="nucleotide sequence ID" value="NZ_CP041016.1"/>
</dbReference>
<dbReference type="AlphaFoldDB" id="A0A5B8CI62"/>
<dbReference type="Gene3D" id="2.60.40.3940">
    <property type="match status" value="1"/>
</dbReference>
<proteinExistence type="predicted"/>
<name>A0A5B8CI62_SPHSA</name>
<evidence type="ECO:0000313" key="3">
    <source>
        <dbReference type="Proteomes" id="UP000311469"/>
    </source>
</evidence>
<accession>A0A5B8CI62</accession>
<dbReference type="KEGG" id="sufl:FIL70_15320"/>
<organism evidence="2 3">
    <name type="scientific">Sphingobium fuliginis ATCC 27551</name>
    <dbReference type="NCBI Taxonomy" id="1208342"/>
    <lineage>
        <taxon>Bacteria</taxon>
        <taxon>Pseudomonadati</taxon>
        <taxon>Pseudomonadota</taxon>
        <taxon>Alphaproteobacteria</taxon>
        <taxon>Sphingomonadales</taxon>
        <taxon>Sphingomonadaceae</taxon>
        <taxon>Sphingobium</taxon>
    </lineage>
</organism>
<evidence type="ECO:0000259" key="1">
    <source>
        <dbReference type="Pfam" id="PF21882"/>
    </source>
</evidence>
<dbReference type="InterPro" id="IPR054075">
    <property type="entry name" value="Gp53-like_C"/>
</dbReference>
<protein>
    <submittedName>
        <fullName evidence="2">Phage tail protein</fullName>
    </submittedName>
</protein>
<dbReference type="EMBL" id="CP041016">
    <property type="protein sequence ID" value="QDC38402.1"/>
    <property type="molecule type" value="Genomic_DNA"/>
</dbReference>
<dbReference type="Pfam" id="PF21882">
    <property type="entry name" value="Gp53-like_C"/>
    <property type="match status" value="1"/>
</dbReference>
<feature type="domain" description="Putative tail fiber protein gp53-like C-terminal" evidence="1">
    <location>
        <begin position="632"/>
        <end position="711"/>
    </location>
</feature>
<reference evidence="2 3" key="1">
    <citation type="submission" date="2019-06" db="EMBL/GenBank/DDBJ databases">
        <title>Genome organization and adaptive potential of archetypical organophosphate degarding Sphingobium fuliginis ATCC 27551.</title>
        <authorList>
            <person name="Sarwar A."/>
            <person name="Parthasarathy S."/>
            <person name="Singh C."/>
            <person name="Siddavattam D."/>
        </authorList>
    </citation>
    <scope>NUCLEOTIDE SEQUENCE [LARGE SCALE GENOMIC DNA]</scope>
    <source>
        <strain evidence="2 3">ATCC 27551</strain>
    </source>
</reference>
<dbReference type="Proteomes" id="UP000311469">
    <property type="component" value="Chromosome cSF1"/>
</dbReference>
<gene>
    <name evidence="2" type="ORF">FIL70_15320</name>
</gene>